<keyword evidence="5" id="KW-0804">Transcription</keyword>
<dbReference type="AlphaFoldDB" id="A0A9R0K1D3"/>
<keyword evidence="4" id="KW-0238">DNA-binding</keyword>
<feature type="domain" description="Myb-like" evidence="8">
    <location>
        <begin position="82"/>
        <end position="132"/>
    </location>
</feature>
<dbReference type="InterPro" id="IPR044676">
    <property type="entry name" value="EOBI/EOBII-like_plant"/>
</dbReference>
<dbReference type="Proteomes" id="UP000813463">
    <property type="component" value="Chromosome 3"/>
</dbReference>
<evidence type="ECO:0000256" key="4">
    <source>
        <dbReference type="ARBA" id="ARBA00023125"/>
    </source>
</evidence>
<dbReference type="GO" id="GO:0005634">
    <property type="term" value="C:nucleus"/>
    <property type="evidence" value="ECO:0000318"/>
    <property type="project" value="GO_Central"/>
</dbReference>
<reference evidence="10" key="1">
    <citation type="journal article" date="2021" name="Nat. Commun.">
        <title>Genomic analyses provide insights into spinach domestication and the genetic basis of agronomic traits.</title>
        <authorList>
            <person name="Cai X."/>
            <person name="Sun X."/>
            <person name="Xu C."/>
            <person name="Sun H."/>
            <person name="Wang X."/>
            <person name="Ge C."/>
            <person name="Zhang Z."/>
            <person name="Wang Q."/>
            <person name="Fei Z."/>
            <person name="Jiao C."/>
            <person name="Wang Q."/>
        </authorList>
    </citation>
    <scope>NUCLEOTIDE SEQUENCE [LARGE SCALE GENOMIC DNA]</scope>
    <source>
        <strain evidence="10">cv. Varoflay</strain>
    </source>
</reference>
<reference evidence="11" key="2">
    <citation type="submission" date="2025-08" db="UniProtKB">
        <authorList>
            <consortium name="RefSeq"/>
        </authorList>
    </citation>
    <scope>IDENTIFICATION</scope>
    <source>
        <tissue evidence="11">Leaf</tissue>
    </source>
</reference>
<evidence type="ECO:0000256" key="2">
    <source>
        <dbReference type="ARBA" id="ARBA00022737"/>
    </source>
</evidence>
<dbReference type="RefSeq" id="XP_021854845.1">
    <property type="nucleotide sequence ID" value="XM_021999153.2"/>
</dbReference>
<feature type="domain" description="HTH myb-type" evidence="9">
    <location>
        <begin position="29"/>
        <end position="81"/>
    </location>
</feature>
<dbReference type="CDD" id="cd00167">
    <property type="entry name" value="SANT"/>
    <property type="match status" value="2"/>
</dbReference>
<accession>A0A9R0K1D3</accession>
<dbReference type="PROSITE" id="PS50090">
    <property type="entry name" value="MYB_LIKE"/>
    <property type="match status" value="2"/>
</dbReference>
<gene>
    <name evidence="11" type="primary">LOC110794207</name>
</gene>
<evidence type="ECO:0000313" key="10">
    <source>
        <dbReference type="Proteomes" id="UP000813463"/>
    </source>
</evidence>
<dbReference type="PROSITE" id="PS51294">
    <property type="entry name" value="HTH_MYB"/>
    <property type="match status" value="2"/>
</dbReference>
<dbReference type="InterPro" id="IPR001005">
    <property type="entry name" value="SANT/Myb"/>
</dbReference>
<dbReference type="OrthoDB" id="2143914at2759"/>
<evidence type="ECO:0000256" key="7">
    <source>
        <dbReference type="SAM" id="MobiDB-lite"/>
    </source>
</evidence>
<evidence type="ECO:0000256" key="6">
    <source>
        <dbReference type="ARBA" id="ARBA00023242"/>
    </source>
</evidence>
<comment type="subcellular location">
    <subcellularLocation>
        <location evidence="1">Nucleus</location>
    </subcellularLocation>
</comment>
<dbReference type="FunFam" id="1.10.10.60:FF:000107">
    <property type="entry name" value="MYB transcription factor"/>
    <property type="match status" value="1"/>
</dbReference>
<evidence type="ECO:0000256" key="3">
    <source>
        <dbReference type="ARBA" id="ARBA00023015"/>
    </source>
</evidence>
<dbReference type="PANTHER" id="PTHR45675:SF30">
    <property type="entry name" value="TRANSCRIPTION FACTOR MYB62"/>
    <property type="match status" value="1"/>
</dbReference>
<organism evidence="10 11">
    <name type="scientific">Spinacia oleracea</name>
    <name type="common">Spinach</name>
    <dbReference type="NCBI Taxonomy" id="3562"/>
    <lineage>
        <taxon>Eukaryota</taxon>
        <taxon>Viridiplantae</taxon>
        <taxon>Streptophyta</taxon>
        <taxon>Embryophyta</taxon>
        <taxon>Tracheophyta</taxon>
        <taxon>Spermatophyta</taxon>
        <taxon>Magnoliopsida</taxon>
        <taxon>eudicotyledons</taxon>
        <taxon>Gunneridae</taxon>
        <taxon>Pentapetalae</taxon>
        <taxon>Caryophyllales</taxon>
        <taxon>Chenopodiaceae</taxon>
        <taxon>Chenopodioideae</taxon>
        <taxon>Anserineae</taxon>
        <taxon>Spinacia</taxon>
    </lineage>
</organism>
<proteinExistence type="predicted"/>
<keyword evidence="2" id="KW-0677">Repeat</keyword>
<evidence type="ECO:0000256" key="5">
    <source>
        <dbReference type="ARBA" id="ARBA00023163"/>
    </source>
</evidence>
<dbReference type="InterPro" id="IPR009057">
    <property type="entry name" value="Homeodomain-like_sf"/>
</dbReference>
<dbReference type="SMART" id="SM00717">
    <property type="entry name" value="SANT"/>
    <property type="match status" value="2"/>
</dbReference>
<dbReference type="GeneID" id="110794207"/>
<dbReference type="Pfam" id="PF00249">
    <property type="entry name" value="Myb_DNA-binding"/>
    <property type="match status" value="2"/>
</dbReference>
<dbReference type="GO" id="GO:0043565">
    <property type="term" value="F:sequence-specific DNA binding"/>
    <property type="evidence" value="ECO:0000318"/>
    <property type="project" value="GO_Central"/>
</dbReference>
<dbReference type="GO" id="GO:0003700">
    <property type="term" value="F:DNA-binding transcription factor activity"/>
    <property type="evidence" value="ECO:0007669"/>
    <property type="project" value="InterPro"/>
</dbReference>
<dbReference type="GO" id="GO:0006355">
    <property type="term" value="P:regulation of DNA-templated transcription"/>
    <property type="evidence" value="ECO:0000318"/>
    <property type="project" value="GO_Central"/>
</dbReference>
<sequence>MKTENPADDNLINISNNNNRIQQEDQEAAEEVRRGPWTLEEDNLLIHYVACHGEGRWNFLAKSAGLKRNGKSCRLRWLNYLKPDIKRGNLSPQEQLLILELHSKWGNRWSKIAAHLPGRTDNEIKNYWRTRVQKQARQLNMEANSQSFIDAIRCFYMPRLVQKIEQNSIDHHTTAMNTDQVSHIIPSSNKDTSCSNTSLEFQDQLTNSKDGSSIVLDDINSVNSCNYDMDLGSMSASDMLFSGCHVEGNDWLANDMAEDGMWVLDELWQFRK</sequence>
<dbReference type="FunFam" id="1.10.10.60:FF:000011">
    <property type="entry name" value="Myb transcription factor"/>
    <property type="match status" value="1"/>
</dbReference>
<evidence type="ECO:0000259" key="8">
    <source>
        <dbReference type="PROSITE" id="PS50090"/>
    </source>
</evidence>
<evidence type="ECO:0000259" key="9">
    <source>
        <dbReference type="PROSITE" id="PS51294"/>
    </source>
</evidence>
<dbReference type="KEGG" id="soe:110794207"/>
<feature type="domain" description="Myb-like" evidence="8">
    <location>
        <begin position="29"/>
        <end position="81"/>
    </location>
</feature>
<keyword evidence="10" id="KW-1185">Reference proteome</keyword>
<name>A0A9R0K1D3_SPIOL</name>
<protein>
    <submittedName>
        <fullName evidence="11">Transcription factor MYB62</fullName>
    </submittedName>
</protein>
<dbReference type="SUPFAM" id="SSF46689">
    <property type="entry name" value="Homeodomain-like"/>
    <property type="match status" value="1"/>
</dbReference>
<keyword evidence="6" id="KW-0539">Nucleus</keyword>
<feature type="compositionally biased region" description="Low complexity" evidence="7">
    <location>
        <begin position="10"/>
        <end position="21"/>
    </location>
</feature>
<dbReference type="PANTHER" id="PTHR45675">
    <property type="entry name" value="MYB TRANSCRIPTION FACTOR-RELATED-RELATED"/>
    <property type="match status" value="1"/>
</dbReference>
<evidence type="ECO:0000313" key="11">
    <source>
        <dbReference type="RefSeq" id="XP_021854845.1"/>
    </source>
</evidence>
<dbReference type="InterPro" id="IPR017930">
    <property type="entry name" value="Myb_dom"/>
</dbReference>
<evidence type="ECO:0000256" key="1">
    <source>
        <dbReference type="ARBA" id="ARBA00004123"/>
    </source>
</evidence>
<dbReference type="Gene3D" id="1.10.10.60">
    <property type="entry name" value="Homeodomain-like"/>
    <property type="match status" value="2"/>
</dbReference>
<feature type="domain" description="HTH myb-type" evidence="9">
    <location>
        <begin position="82"/>
        <end position="136"/>
    </location>
</feature>
<keyword evidence="3" id="KW-0805">Transcription regulation</keyword>
<feature type="region of interest" description="Disordered" evidence="7">
    <location>
        <begin position="1"/>
        <end position="27"/>
    </location>
</feature>